<dbReference type="OrthoDB" id="3389749at2"/>
<keyword evidence="1" id="KW-0732">Signal</keyword>
<evidence type="ECO:0008006" key="4">
    <source>
        <dbReference type="Google" id="ProtNLM"/>
    </source>
</evidence>
<gene>
    <name evidence="2" type="ORF">DPM19_11990</name>
</gene>
<keyword evidence="3" id="KW-1185">Reference proteome</keyword>
<accession>A0A365H8J6</accession>
<proteinExistence type="predicted"/>
<feature type="signal peptide" evidence="1">
    <location>
        <begin position="1"/>
        <end position="35"/>
    </location>
</feature>
<dbReference type="Proteomes" id="UP000251891">
    <property type="component" value="Unassembled WGS sequence"/>
</dbReference>
<dbReference type="Pfam" id="PF03995">
    <property type="entry name" value="Inhibitor_I36"/>
    <property type="match status" value="1"/>
</dbReference>
<dbReference type="AlphaFoldDB" id="A0A365H8J6"/>
<feature type="chain" id="PRO_5016833312" description="Peptidase inhibitor family I36 protein" evidence="1">
    <location>
        <begin position="36"/>
        <end position="173"/>
    </location>
</feature>
<dbReference type="RefSeq" id="WP_111866221.1">
    <property type="nucleotide sequence ID" value="NZ_QLYX01000004.1"/>
</dbReference>
<name>A0A365H8J6_9ACTN</name>
<reference evidence="2 3" key="1">
    <citation type="submission" date="2018-06" db="EMBL/GenBank/DDBJ databases">
        <title>Actinomadura craniellae sp. nov. isolated from marine sponge Craniella sp.</title>
        <authorList>
            <person name="Li L."/>
            <person name="Xu Q.H."/>
            <person name="Lin H.W."/>
            <person name="Lu Y.H."/>
        </authorList>
    </citation>
    <scope>NUCLEOTIDE SEQUENCE [LARGE SCALE GENOMIC DNA]</scope>
    <source>
        <strain evidence="2 3">LHW63021</strain>
    </source>
</reference>
<protein>
    <recommendedName>
        <fullName evidence="4">Peptidase inhibitor family I36 protein</fullName>
    </recommendedName>
</protein>
<evidence type="ECO:0000313" key="2">
    <source>
        <dbReference type="EMBL" id="RAY15407.1"/>
    </source>
</evidence>
<evidence type="ECO:0000256" key="1">
    <source>
        <dbReference type="SAM" id="SignalP"/>
    </source>
</evidence>
<dbReference type="EMBL" id="QLYX01000004">
    <property type="protein sequence ID" value="RAY15407.1"/>
    <property type="molecule type" value="Genomic_DNA"/>
</dbReference>
<sequence length="173" mass="18935">MRPIRAITRTAIARTAVTCAVVISVGAAMSTTAHAGTPDGEVQRQVATQIAAHGGTQTGPGEITYRNGAVKLIIPSARQAATCPGGWYCFFQYSNYRGRMLQFQDCGGDQFLGDYGFRNYTTSWQNHTGHTVEVFDEDVQPWKLLWTEHPTTEAVSVGTEADNRADFFTTYCA</sequence>
<organism evidence="2 3">
    <name type="scientific">Actinomadura craniellae</name>
    <dbReference type="NCBI Taxonomy" id="2231787"/>
    <lineage>
        <taxon>Bacteria</taxon>
        <taxon>Bacillati</taxon>
        <taxon>Actinomycetota</taxon>
        <taxon>Actinomycetes</taxon>
        <taxon>Streptosporangiales</taxon>
        <taxon>Thermomonosporaceae</taxon>
        <taxon>Actinomadura</taxon>
    </lineage>
</organism>
<comment type="caution">
    <text evidence="2">The sequence shown here is derived from an EMBL/GenBank/DDBJ whole genome shotgun (WGS) entry which is preliminary data.</text>
</comment>
<evidence type="ECO:0000313" key="3">
    <source>
        <dbReference type="Proteomes" id="UP000251891"/>
    </source>
</evidence>